<feature type="domain" description="Mechanosensitive ion channel MscS C-terminal" evidence="9">
    <location>
        <begin position="202"/>
        <end position="281"/>
    </location>
</feature>
<comment type="subcellular location">
    <subcellularLocation>
        <location evidence="1">Cell membrane</location>
        <topology evidence="1">Multi-pass membrane protein</topology>
    </subcellularLocation>
</comment>
<name>A0A1G7JSF7_9EURY</name>
<comment type="similarity">
    <text evidence="2">Belongs to the MscS (TC 1.A.23) family.</text>
</comment>
<dbReference type="InterPro" id="IPR006685">
    <property type="entry name" value="MscS_channel_2nd"/>
</dbReference>
<dbReference type="GO" id="GO:0008381">
    <property type="term" value="F:mechanosensitive monoatomic ion channel activity"/>
    <property type="evidence" value="ECO:0007669"/>
    <property type="project" value="InterPro"/>
</dbReference>
<dbReference type="Gene3D" id="2.30.30.60">
    <property type="match status" value="1"/>
</dbReference>
<evidence type="ECO:0000313" key="11">
    <source>
        <dbReference type="Proteomes" id="UP000324020"/>
    </source>
</evidence>
<dbReference type="EMBL" id="FNBO01000003">
    <property type="protein sequence ID" value="SDF27409.1"/>
    <property type="molecule type" value="Genomic_DNA"/>
</dbReference>
<dbReference type="Pfam" id="PF00924">
    <property type="entry name" value="MS_channel_2nd"/>
    <property type="match status" value="1"/>
</dbReference>
<keyword evidence="5 7" id="KW-1133">Transmembrane helix</keyword>
<evidence type="ECO:0000256" key="2">
    <source>
        <dbReference type="ARBA" id="ARBA00008017"/>
    </source>
</evidence>
<dbReference type="AlphaFoldDB" id="A0A1G7JSF7"/>
<dbReference type="InterPro" id="IPR049278">
    <property type="entry name" value="MS_channel_C"/>
</dbReference>
<evidence type="ECO:0000256" key="6">
    <source>
        <dbReference type="ARBA" id="ARBA00023136"/>
    </source>
</evidence>
<gene>
    <name evidence="10" type="ORF">SAMN04488067_10360</name>
</gene>
<dbReference type="InterPro" id="IPR011066">
    <property type="entry name" value="MscS_channel_C_sf"/>
</dbReference>
<evidence type="ECO:0000259" key="8">
    <source>
        <dbReference type="Pfam" id="PF00924"/>
    </source>
</evidence>
<dbReference type="SUPFAM" id="SSF50182">
    <property type="entry name" value="Sm-like ribonucleoproteins"/>
    <property type="match status" value="1"/>
</dbReference>
<dbReference type="PANTHER" id="PTHR30221:SF1">
    <property type="entry name" value="SMALL-CONDUCTANCE MECHANOSENSITIVE CHANNEL"/>
    <property type="match status" value="1"/>
</dbReference>
<proteinExistence type="inferred from homology"/>
<keyword evidence="3" id="KW-1003">Cell membrane</keyword>
<accession>A0A1G7JSF7</accession>
<evidence type="ECO:0000259" key="9">
    <source>
        <dbReference type="Pfam" id="PF21082"/>
    </source>
</evidence>
<keyword evidence="11" id="KW-1185">Reference proteome</keyword>
<reference evidence="10 11" key="1">
    <citation type="submission" date="2016-10" db="EMBL/GenBank/DDBJ databases">
        <authorList>
            <person name="Varghese N."/>
            <person name="Submissions S."/>
        </authorList>
    </citation>
    <scope>NUCLEOTIDE SEQUENCE [LARGE SCALE GENOMIC DNA]</scope>
    <source>
        <strain evidence="10 11">CGMCC 1.3527</strain>
    </source>
</reference>
<dbReference type="InterPro" id="IPR010920">
    <property type="entry name" value="LSM_dom_sf"/>
</dbReference>
<protein>
    <submittedName>
        <fullName evidence="10">Small-conductance mechanosensitive channel</fullName>
    </submittedName>
</protein>
<sequence>MMTAPFAATSFTTAALQLPTEPDPGPDELAVFWPLLVQLGWFLAGFLTVVLIGWLLVQPVLKRAVRRRNRNNPTLQAAVVLYFRLLVALAGTLVGVAVAGYGGFLGDSALVISAVALAVGIAAREVIGSLVSGVALVLDPEFNVGDHIEWDGGAGVVQSIALRITRVETAAGELVTIPNTILTAGEITRPYGRGNHRIVQELGVGYEADLDEVLEQLTDVAGETEGVLAEPSPAAYVDDLGADEVSVRVHYWITDPTRRDVFAVRSAYARGVKDRFEAEGITVNQPAERELSGRIRLGDDSASE</sequence>
<dbReference type="PANTHER" id="PTHR30221">
    <property type="entry name" value="SMALL-CONDUCTANCE MECHANOSENSITIVE CHANNEL"/>
    <property type="match status" value="1"/>
</dbReference>
<keyword evidence="4 7" id="KW-0812">Transmembrane</keyword>
<dbReference type="Gene3D" id="3.30.70.100">
    <property type="match status" value="1"/>
</dbReference>
<dbReference type="Proteomes" id="UP000324020">
    <property type="component" value="Unassembled WGS sequence"/>
</dbReference>
<dbReference type="Pfam" id="PF21082">
    <property type="entry name" value="MS_channel_3rd"/>
    <property type="match status" value="1"/>
</dbReference>
<evidence type="ECO:0000313" key="10">
    <source>
        <dbReference type="EMBL" id="SDF27409.1"/>
    </source>
</evidence>
<dbReference type="SUPFAM" id="SSF82689">
    <property type="entry name" value="Mechanosensitive channel protein MscS (YggB), C-terminal domain"/>
    <property type="match status" value="1"/>
</dbReference>
<organism evidence="10 11">
    <name type="scientific">Halorubrum xinjiangense</name>
    <dbReference type="NCBI Taxonomy" id="261291"/>
    <lineage>
        <taxon>Archaea</taxon>
        <taxon>Methanobacteriati</taxon>
        <taxon>Methanobacteriota</taxon>
        <taxon>Stenosarchaea group</taxon>
        <taxon>Halobacteria</taxon>
        <taxon>Halobacteriales</taxon>
        <taxon>Haloferacaceae</taxon>
        <taxon>Halorubrum</taxon>
    </lineage>
</organism>
<feature type="transmembrane region" description="Helical" evidence="7">
    <location>
        <begin position="31"/>
        <end position="57"/>
    </location>
</feature>
<keyword evidence="6 7" id="KW-0472">Membrane</keyword>
<dbReference type="InterPro" id="IPR045275">
    <property type="entry name" value="MscS_archaea/bacteria_type"/>
</dbReference>
<evidence type="ECO:0000256" key="3">
    <source>
        <dbReference type="ARBA" id="ARBA00022475"/>
    </source>
</evidence>
<feature type="domain" description="Mechanosensitive ion channel MscS" evidence="8">
    <location>
        <begin position="126"/>
        <end position="187"/>
    </location>
</feature>
<dbReference type="InterPro" id="IPR023408">
    <property type="entry name" value="MscS_beta-dom_sf"/>
</dbReference>
<evidence type="ECO:0000256" key="5">
    <source>
        <dbReference type="ARBA" id="ARBA00022989"/>
    </source>
</evidence>
<evidence type="ECO:0000256" key="7">
    <source>
        <dbReference type="SAM" id="Phobius"/>
    </source>
</evidence>
<feature type="transmembrane region" description="Helical" evidence="7">
    <location>
        <begin position="78"/>
        <end position="104"/>
    </location>
</feature>
<evidence type="ECO:0000256" key="4">
    <source>
        <dbReference type="ARBA" id="ARBA00022692"/>
    </source>
</evidence>
<dbReference type="GO" id="GO:0005886">
    <property type="term" value="C:plasma membrane"/>
    <property type="evidence" value="ECO:0007669"/>
    <property type="project" value="UniProtKB-SubCell"/>
</dbReference>
<evidence type="ECO:0000256" key="1">
    <source>
        <dbReference type="ARBA" id="ARBA00004651"/>
    </source>
</evidence>